<dbReference type="Proteomes" id="UP000799428">
    <property type="component" value="Unassembled WGS sequence"/>
</dbReference>
<keyword evidence="2" id="KW-0378">Hydrolase</keyword>
<dbReference type="FunFam" id="3.40.720.10:FF:000032">
    <property type="entry name" value="Choline sulfatase"/>
    <property type="match status" value="1"/>
</dbReference>
<dbReference type="GO" id="GO:0004065">
    <property type="term" value="F:arylsulfatase activity"/>
    <property type="evidence" value="ECO:0007669"/>
    <property type="project" value="TreeGrafter"/>
</dbReference>
<feature type="region of interest" description="Disordered" evidence="3">
    <location>
        <begin position="1"/>
        <end position="80"/>
    </location>
</feature>
<feature type="region of interest" description="Disordered" evidence="3">
    <location>
        <begin position="617"/>
        <end position="637"/>
    </location>
</feature>
<dbReference type="PANTHER" id="PTHR46615:SF1">
    <property type="entry name" value="ARYLSULFATASE K"/>
    <property type="match status" value="1"/>
</dbReference>
<dbReference type="InterPro" id="IPR024607">
    <property type="entry name" value="Sulfatase_CS"/>
</dbReference>
<feature type="compositionally biased region" description="Polar residues" evidence="3">
    <location>
        <begin position="11"/>
        <end position="26"/>
    </location>
</feature>
<dbReference type="InterPro" id="IPR017785">
    <property type="entry name" value="Choline-sulfatase"/>
</dbReference>
<dbReference type="SUPFAM" id="SSF53649">
    <property type="entry name" value="Alkaline phosphatase-like"/>
    <property type="match status" value="1"/>
</dbReference>
<dbReference type="EMBL" id="MU005782">
    <property type="protein sequence ID" value="KAF2704377.1"/>
    <property type="molecule type" value="Genomic_DNA"/>
</dbReference>
<dbReference type="InterPro" id="IPR000917">
    <property type="entry name" value="Sulfatase_N"/>
</dbReference>
<feature type="compositionally biased region" description="Low complexity" evidence="3">
    <location>
        <begin position="51"/>
        <end position="61"/>
    </location>
</feature>
<gene>
    <name evidence="6" type="ORF">K504DRAFT_506858</name>
</gene>
<dbReference type="PANTHER" id="PTHR46615">
    <property type="entry name" value="ARYLSULFATASE K"/>
    <property type="match status" value="1"/>
</dbReference>
<dbReference type="Pfam" id="PF12411">
    <property type="entry name" value="Choline_sulf_C"/>
    <property type="match status" value="1"/>
</dbReference>
<dbReference type="InterPro" id="IPR017850">
    <property type="entry name" value="Alkaline_phosphatase_core_sf"/>
</dbReference>
<evidence type="ECO:0000313" key="6">
    <source>
        <dbReference type="EMBL" id="KAF2704377.1"/>
    </source>
</evidence>
<evidence type="ECO:0000259" key="4">
    <source>
        <dbReference type="Pfam" id="PF00884"/>
    </source>
</evidence>
<dbReference type="NCBIfam" id="TIGR03417">
    <property type="entry name" value="chol_sulfatase"/>
    <property type="match status" value="1"/>
</dbReference>
<reference evidence="6" key="1">
    <citation type="journal article" date="2020" name="Stud. Mycol.">
        <title>101 Dothideomycetes genomes: a test case for predicting lifestyles and emergence of pathogens.</title>
        <authorList>
            <person name="Haridas S."/>
            <person name="Albert R."/>
            <person name="Binder M."/>
            <person name="Bloem J."/>
            <person name="Labutti K."/>
            <person name="Salamov A."/>
            <person name="Andreopoulos B."/>
            <person name="Baker S."/>
            <person name="Barry K."/>
            <person name="Bills G."/>
            <person name="Bluhm B."/>
            <person name="Cannon C."/>
            <person name="Castanera R."/>
            <person name="Culley D."/>
            <person name="Daum C."/>
            <person name="Ezra D."/>
            <person name="Gonzalez J."/>
            <person name="Henrissat B."/>
            <person name="Kuo A."/>
            <person name="Liang C."/>
            <person name="Lipzen A."/>
            <person name="Lutzoni F."/>
            <person name="Magnuson J."/>
            <person name="Mondo S."/>
            <person name="Nolan M."/>
            <person name="Ohm R."/>
            <person name="Pangilinan J."/>
            <person name="Park H.-J."/>
            <person name="Ramirez L."/>
            <person name="Alfaro M."/>
            <person name="Sun H."/>
            <person name="Tritt A."/>
            <person name="Yoshinaga Y."/>
            <person name="Zwiers L.-H."/>
            <person name="Turgeon B."/>
            <person name="Goodwin S."/>
            <person name="Spatafora J."/>
            <person name="Crous P."/>
            <person name="Grigoriev I."/>
        </authorList>
    </citation>
    <scope>NUCLEOTIDE SEQUENCE</scope>
    <source>
        <strain evidence="6">CBS 279.74</strain>
    </source>
</reference>
<dbReference type="OrthoDB" id="96314at2759"/>
<comment type="similarity">
    <text evidence="1">Belongs to the sulfatase family.</text>
</comment>
<evidence type="ECO:0000313" key="7">
    <source>
        <dbReference type="Proteomes" id="UP000799428"/>
    </source>
</evidence>
<accession>A0A6G1JW32</accession>
<proteinExistence type="inferred from homology"/>
<name>A0A6G1JW32_9PLEO</name>
<feature type="domain" description="Choline sulfatase enzyme C-terminal" evidence="5">
    <location>
        <begin position="560"/>
        <end position="612"/>
    </location>
</feature>
<organism evidence="6 7">
    <name type="scientific">Pleomassaria siparia CBS 279.74</name>
    <dbReference type="NCBI Taxonomy" id="1314801"/>
    <lineage>
        <taxon>Eukaryota</taxon>
        <taxon>Fungi</taxon>
        <taxon>Dikarya</taxon>
        <taxon>Ascomycota</taxon>
        <taxon>Pezizomycotina</taxon>
        <taxon>Dothideomycetes</taxon>
        <taxon>Pleosporomycetidae</taxon>
        <taxon>Pleosporales</taxon>
        <taxon>Pleomassariaceae</taxon>
        <taxon>Pleomassaria</taxon>
    </lineage>
</organism>
<dbReference type="CDD" id="cd16032">
    <property type="entry name" value="choline-sulfatase"/>
    <property type="match status" value="1"/>
</dbReference>
<dbReference type="GO" id="GO:0015024">
    <property type="term" value="F:glucuronate-2-sulfatase activity"/>
    <property type="evidence" value="ECO:0007669"/>
    <property type="project" value="TreeGrafter"/>
</dbReference>
<feature type="compositionally biased region" description="Low complexity" evidence="3">
    <location>
        <begin position="624"/>
        <end position="637"/>
    </location>
</feature>
<dbReference type="InterPro" id="IPR051849">
    <property type="entry name" value="GAG-degrading_sulfatase"/>
</dbReference>
<protein>
    <submittedName>
        <fullName evidence="6">Choline-sulfatase</fullName>
    </submittedName>
</protein>
<dbReference type="InterPro" id="IPR025863">
    <property type="entry name" value="Choline_sulf_C_dom"/>
</dbReference>
<keyword evidence="7" id="KW-1185">Reference proteome</keyword>
<evidence type="ECO:0000256" key="3">
    <source>
        <dbReference type="SAM" id="MobiDB-lite"/>
    </source>
</evidence>
<dbReference type="Gene3D" id="3.40.720.10">
    <property type="entry name" value="Alkaline Phosphatase, subunit A"/>
    <property type="match status" value="1"/>
</dbReference>
<sequence>MAPSLLLEPETPSSFPPTLTKPSTTRFDIGGGVSLEAHAPTGTTTFPSHVSSSSQSANGNVQNGGGNGVADRSSAAGAQHDRTSFITSQTLLQQSRNFAIGGLAVDGPPKKPNILYIMADQMAAPLLKMNDPDSPIKTPNLDELARTGVVFGSAYCNSPLCAPSRFTMCTGQLPSKIGGYDNASILGPEQPTYAHYLRREGYETVLAGKMHFIGPDQLHGFEHRLTSDIYPGDLGWAVNWDKPEERQEWYHNMSSVTQAGPCVRSNQLDYDEDVMHKASQYLYDYVRSDPKDKRPFAMTISLTHPHDPYTMTQEYWDRYEGVHIPLPEVHIPQHEQDPHSQRLLKTIDFWNNPISKDAVTRARRAYFSACTFVDDQVGKLMTLLKNCHLDQNTIIVFSGDHGDMLGERDLWYKMSWFENSARVPMIIHNPAKFAPKRVNESVSTMDLLPTFVDLAGGDASAILPIDGVSLYDYLVSDDPGKDEVFGEYMGEGTITPVYMIRRGQWKYTTSLADPPQLFNLVKDPKELTNLATSLDPTHIQVFAAFEAEASEKWNFQKIHQDVLASQRRRQISWEALQIGRKESWDYQPPYNDKNRFIRSHIPLDELERRARFPVVDNNGREHTTGASHHGAAAASGQ</sequence>
<feature type="domain" description="Sulfatase N-terminal" evidence="4">
    <location>
        <begin position="112"/>
        <end position="456"/>
    </location>
</feature>
<evidence type="ECO:0000256" key="2">
    <source>
        <dbReference type="ARBA" id="ARBA00022801"/>
    </source>
</evidence>
<feature type="compositionally biased region" description="Polar residues" evidence="3">
    <location>
        <begin position="41"/>
        <end position="50"/>
    </location>
</feature>
<dbReference type="Pfam" id="PF00884">
    <property type="entry name" value="Sulfatase"/>
    <property type="match status" value="1"/>
</dbReference>
<evidence type="ECO:0000259" key="5">
    <source>
        <dbReference type="Pfam" id="PF12411"/>
    </source>
</evidence>
<evidence type="ECO:0000256" key="1">
    <source>
        <dbReference type="ARBA" id="ARBA00008779"/>
    </source>
</evidence>
<dbReference type="PROSITE" id="PS00149">
    <property type="entry name" value="SULFATASE_2"/>
    <property type="match status" value="1"/>
</dbReference>
<dbReference type="AlphaFoldDB" id="A0A6G1JW32"/>